<evidence type="ECO:0000313" key="1">
    <source>
        <dbReference type="EMBL" id="KAL2067785.1"/>
    </source>
</evidence>
<dbReference type="EMBL" id="JAZHXI010000009">
    <property type="protein sequence ID" value="KAL2067785.1"/>
    <property type="molecule type" value="Genomic_DNA"/>
</dbReference>
<dbReference type="Proteomes" id="UP001595075">
    <property type="component" value="Unassembled WGS sequence"/>
</dbReference>
<accession>A0ABR4CCX6</accession>
<gene>
    <name evidence="1" type="ORF">VTL71DRAFT_15881</name>
</gene>
<organism evidence="1 2">
    <name type="scientific">Oculimacula yallundae</name>
    <dbReference type="NCBI Taxonomy" id="86028"/>
    <lineage>
        <taxon>Eukaryota</taxon>
        <taxon>Fungi</taxon>
        <taxon>Dikarya</taxon>
        <taxon>Ascomycota</taxon>
        <taxon>Pezizomycotina</taxon>
        <taxon>Leotiomycetes</taxon>
        <taxon>Helotiales</taxon>
        <taxon>Ploettnerulaceae</taxon>
        <taxon>Oculimacula</taxon>
    </lineage>
</organism>
<comment type="caution">
    <text evidence="1">The sequence shown here is derived from an EMBL/GenBank/DDBJ whole genome shotgun (WGS) entry which is preliminary data.</text>
</comment>
<protein>
    <submittedName>
        <fullName evidence="1">Uncharacterized protein</fullName>
    </submittedName>
</protein>
<name>A0ABR4CCX6_9HELO</name>
<keyword evidence="2" id="KW-1185">Reference proteome</keyword>
<evidence type="ECO:0000313" key="2">
    <source>
        <dbReference type="Proteomes" id="UP001595075"/>
    </source>
</evidence>
<sequence>MVVLPPSQDCGVLLLTSTKTMMKRSLVGMDKTMKVMSKDLPLATSQSNLSLWLHGAVMPNPPAMGWWDKSVYWTPALYSLGDDGEYTLLEQIGGRQAFQFWFFLLQRFYHSFRADHWDSWVLLKKRG</sequence>
<proteinExistence type="predicted"/>
<reference evidence="1 2" key="1">
    <citation type="journal article" date="2024" name="Commun. Biol.">
        <title>Comparative genomic analysis of thermophilic fungi reveals convergent evolutionary adaptations and gene losses.</title>
        <authorList>
            <person name="Steindorff A.S."/>
            <person name="Aguilar-Pontes M.V."/>
            <person name="Robinson A.J."/>
            <person name="Andreopoulos B."/>
            <person name="LaButti K."/>
            <person name="Kuo A."/>
            <person name="Mondo S."/>
            <person name="Riley R."/>
            <person name="Otillar R."/>
            <person name="Haridas S."/>
            <person name="Lipzen A."/>
            <person name="Grimwood J."/>
            <person name="Schmutz J."/>
            <person name="Clum A."/>
            <person name="Reid I.D."/>
            <person name="Moisan M.C."/>
            <person name="Butler G."/>
            <person name="Nguyen T.T.M."/>
            <person name="Dewar K."/>
            <person name="Conant G."/>
            <person name="Drula E."/>
            <person name="Henrissat B."/>
            <person name="Hansel C."/>
            <person name="Singer S."/>
            <person name="Hutchinson M.I."/>
            <person name="de Vries R.P."/>
            <person name="Natvig D.O."/>
            <person name="Powell A.J."/>
            <person name="Tsang A."/>
            <person name="Grigoriev I.V."/>
        </authorList>
    </citation>
    <scope>NUCLEOTIDE SEQUENCE [LARGE SCALE GENOMIC DNA]</scope>
    <source>
        <strain evidence="1 2">CBS 494.80</strain>
    </source>
</reference>